<organism evidence="9">
    <name type="scientific">marine metagenome</name>
    <dbReference type="NCBI Taxonomy" id="408172"/>
    <lineage>
        <taxon>unclassified sequences</taxon>
        <taxon>metagenomes</taxon>
        <taxon>ecological metagenomes</taxon>
    </lineage>
</organism>
<protein>
    <recommendedName>
        <fullName evidence="2">aminomethyltransferase</fullName>
        <ecNumber evidence="2">2.1.2.10</ecNumber>
    </recommendedName>
    <alternativeName>
        <fullName evidence="5">Glycine cleavage system T protein</fullName>
    </alternativeName>
</protein>
<name>A0A381TYM8_9ZZZZ</name>
<evidence type="ECO:0000256" key="1">
    <source>
        <dbReference type="ARBA" id="ARBA00008609"/>
    </source>
</evidence>
<dbReference type="PIRSF" id="PIRSF006487">
    <property type="entry name" value="GcvT"/>
    <property type="match status" value="1"/>
</dbReference>
<dbReference type="Pfam" id="PF01571">
    <property type="entry name" value="GCV_T"/>
    <property type="match status" value="1"/>
</dbReference>
<dbReference type="NCBIfam" id="NF001567">
    <property type="entry name" value="PRK00389.1"/>
    <property type="match status" value="1"/>
</dbReference>
<dbReference type="Gene3D" id="3.30.1360.120">
    <property type="entry name" value="Probable tRNA modification gtpase trme, domain 1"/>
    <property type="match status" value="1"/>
</dbReference>
<dbReference type="GO" id="GO:0006546">
    <property type="term" value="P:glycine catabolic process"/>
    <property type="evidence" value="ECO:0007669"/>
    <property type="project" value="InterPro"/>
</dbReference>
<gene>
    <name evidence="9" type="ORF">METZ01_LOCUS73778</name>
</gene>
<dbReference type="Pfam" id="PF08669">
    <property type="entry name" value="GCV_T_C"/>
    <property type="match status" value="1"/>
</dbReference>
<dbReference type="Gene3D" id="3.30.70.1400">
    <property type="entry name" value="Aminomethyltransferase beta-barrel domains"/>
    <property type="match status" value="1"/>
</dbReference>
<dbReference type="FunFam" id="3.30.70.1400:FF:000001">
    <property type="entry name" value="Aminomethyltransferase"/>
    <property type="match status" value="1"/>
</dbReference>
<keyword evidence="3" id="KW-0032">Aminotransferase</keyword>
<dbReference type="InterPro" id="IPR028896">
    <property type="entry name" value="GcvT/YgfZ/DmdA"/>
</dbReference>
<dbReference type="InterPro" id="IPR006222">
    <property type="entry name" value="GCVT_N"/>
</dbReference>
<dbReference type="InterPro" id="IPR027266">
    <property type="entry name" value="TrmE/GcvT-like"/>
</dbReference>
<dbReference type="HAMAP" id="MF_00259">
    <property type="entry name" value="GcvT"/>
    <property type="match status" value="1"/>
</dbReference>
<dbReference type="FunFam" id="4.10.1250.10:FF:000001">
    <property type="entry name" value="Aminomethyltransferase"/>
    <property type="match status" value="1"/>
</dbReference>
<dbReference type="FunFam" id="2.40.30.110:FF:000003">
    <property type="entry name" value="Aminomethyltransferase"/>
    <property type="match status" value="1"/>
</dbReference>
<accession>A0A381TYM8</accession>
<evidence type="ECO:0000256" key="2">
    <source>
        <dbReference type="ARBA" id="ARBA00012616"/>
    </source>
</evidence>
<evidence type="ECO:0000256" key="5">
    <source>
        <dbReference type="ARBA" id="ARBA00031395"/>
    </source>
</evidence>
<evidence type="ECO:0000256" key="4">
    <source>
        <dbReference type="ARBA" id="ARBA00022679"/>
    </source>
</evidence>
<reference evidence="9" key="1">
    <citation type="submission" date="2018-05" db="EMBL/GenBank/DDBJ databases">
        <authorList>
            <person name="Lanie J.A."/>
            <person name="Ng W.-L."/>
            <person name="Kazmierczak K.M."/>
            <person name="Andrzejewski T.M."/>
            <person name="Davidsen T.M."/>
            <person name="Wayne K.J."/>
            <person name="Tettelin H."/>
            <person name="Glass J.I."/>
            <person name="Rusch D."/>
            <person name="Podicherti R."/>
            <person name="Tsui H.-C.T."/>
            <person name="Winkler M.E."/>
        </authorList>
    </citation>
    <scope>NUCLEOTIDE SEQUENCE</scope>
</reference>
<dbReference type="GO" id="GO:0005829">
    <property type="term" value="C:cytosol"/>
    <property type="evidence" value="ECO:0007669"/>
    <property type="project" value="TreeGrafter"/>
</dbReference>
<dbReference type="InterPro" id="IPR022903">
    <property type="entry name" value="GcvT_bac"/>
</dbReference>
<dbReference type="GO" id="GO:0008483">
    <property type="term" value="F:transaminase activity"/>
    <property type="evidence" value="ECO:0007669"/>
    <property type="project" value="UniProtKB-KW"/>
</dbReference>
<evidence type="ECO:0000313" key="9">
    <source>
        <dbReference type="EMBL" id="SVA20924.1"/>
    </source>
</evidence>
<dbReference type="PANTHER" id="PTHR43757">
    <property type="entry name" value="AMINOMETHYLTRANSFERASE"/>
    <property type="match status" value="1"/>
</dbReference>
<dbReference type="Gene3D" id="4.10.1250.10">
    <property type="entry name" value="Aminomethyltransferase fragment"/>
    <property type="match status" value="1"/>
</dbReference>
<evidence type="ECO:0000256" key="6">
    <source>
        <dbReference type="ARBA" id="ARBA00047665"/>
    </source>
</evidence>
<dbReference type="SUPFAM" id="SSF103025">
    <property type="entry name" value="Folate-binding domain"/>
    <property type="match status" value="1"/>
</dbReference>
<evidence type="ECO:0000256" key="3">
    <source>
        <dbReference type="ARBA" id="ARBA00022576"/>
    </source>
</evidence>
<keyword evidence="4" id="KW-0808">Transferase</keyword>
<dbReference type="InterPro" id="IPR013977">
    <property type="entry name" value="GcvT_C"/>
</dbReference>
<dbReference type="Gene3D" id="2.40.30.110">
    <property type="entry name" value="Aminomethyltransferase beta-barrel domains"/>
    <property type="match status" value="1"/>
</dbReference>
<dbReference type="GO" id="GO:0004047">
    <property type="term" value="F:aminomethyltransferase activity"/>
    <property type="evidence" value="ECO:0007669"/>
    <property type="project" value="UniProtKB-EC"/>
</dbReference>
<dbReference type="PANTHER" id="PTHR43757:SF2">
    <property type="entry name" value="AMINOMETHYLTRANSFERASE, MITOCHONDRIAL"/>
    <property type="match status" value="1"/>
</dbReference>
<feature type="domain" description="GCVT N-terminal" evidence="7">
    <location>
        <begin position="9"/>
        <end position="263"/>
    </location>
</feature>
<proteinExistence type="inferred from homology"/>
<dbReference type="InterPro" id="IPR029043">
    <property type="entry name" value="GcvT/YgfZ_C"/>
</dbReference>
<dbReference type="AlphaFoldDB" id="A0A381TYM8"/>
<dbReference type="SUPFAM" id="SSF101790">
    <property type="entry name" value="Aminomethyltransferase beta-barrel domain"/>
    <property type="match status" value="1"/>
</dbReference>
<dbReference type="InterPro" id="IPR006223">
    <property type="entry name" value="GcvT"/>
</dbReference>
<dbReference type="EC" id="2.1.2.10" evidence="2"/>
<dbReference type="GO" id="GO:0005960">
    <property type="term" value="C:glycine cleavage complex"/>
    <property type="evidence" value="ECO:0007669"/>
    <property type="project" value="InterPro"/>
</dbReference>
<comment type="catalytic activity">
    <reaction evidence="6">
        <text>N(6)-[(R)-S(8)-aminomethyldihydrolipoyl]-L-lysyl-[protein] + (6S)-5,6,7,8-tetrahydrofolate = N(6)-[(R)-dihydrolipoyl]-L-lysyl-[protein] + (6R)-5,10-methylene-5,6,7,8-tetrahydrofolate + NH4(+)</text>
        <dbReference type="Rhea" id="RHEA:16945"/>
        <dbReference type="Rhea" id="RHEA-COMP:10475"/>
        <dbReference type="Rhea" id="RHEA-COMP:10492"/>
        <dbReference type="ChEBI" id="CHEBI:15636"/>
        <dbReference type="ChEBI" id="CHEBI:28938"/>
        <dbReference type="ChEBI" id="CHEBI:57453"/>
        <dbReference type="ChEBI" id="CHEBI:83100"/>
        <dbReference type="ChEBI" id="CHEBI:83143"/>
        <dbReference type="EC" id="2.1.2.10"/>
    </reaction>
</comment>
<evidence type="ECO:0000259" key="8">
    <source>
        <dbReference type="Pfam" id="PF08669"/>
    </source>
</evidence>
<feature type="domain" description="Aminomethyltransferase C-terminal" evidence="8">
    <location>
        <begin position="281"/>
        <end position="358"/>
    </location>
</feature>
<sequence length="365" mass="40327">MAAVKQTALYKRHLEINGNMVPFAGFLLPTYYTSINQEHAAVRKKAGLFDVGHMGEFIVSGNDSSAFMQKMTVNDVLSLSTGQAQYSAMCYENGGLVDDLLIYKRDESYLLVVNAANLEKDLQWLEDHVEGQVSINNVSDATNLIALQGPKARKILQPLIDSDLIDLPIYHFMDGQVSDSRAMIARTGYTGELGYEIYAHPQYIVKIWDAIMKSGSEYGMEPAGLGSRDTLRMEMKYALYGNDIDETTNPIEAGLGWIVKLGKGHFLGKDALREAKDNLSRRLVCLEMTERAIPRSGCRILMDDEVVGHITSGTMSPSLQKGIGIGYVNIPFTKTGTAVKVDIRGKQKSAEIVKAPFYEHGSLLE</sequence>
<comment type="similarity">
    <text evidence="1">Belongs to the GcvT family.</text>
</comment>
<dbReference type="EMBL" id="UINC01005374">
    <property type="protein sequence ID" value="SVA20924.1"/>
    <property type="molecule type" value="Genomic_DNA"/>
</dbReference>
<evidence type="ECO:0000259" key="7">
    <source>
        <dbReference type="Pfam" id="PF01571"/>
    </source>
</evidence>
<dbReference type="NCBIfam" id="TIGR00528">
    <property type="entry name" value="gcvT"/>
    <property type="match status" value="1"/>
</dbReference>